<organism evidence="2 3">
    <name type="scientific">Kwoniella newhampshirensis</name>
    <dbReference type="NCBI Taxonomy" id="1651941"/>
    <lineage>
        <taxon>Eukaryota</taxon>
        <taxon>Fungi</taxon>
        <taxon>Dikarya</taxon>
        <taxon>Basidiomycota</taxon>
        <taxon>Agaricomycotina</taxon>
        <taxon>Tremellomycetes</taxon>
        <taxon>Tremellales</taxon>
        <taxon>Cryptococcaceae</taxon>
        <taxon>Kwoniella</taxon>
    </lineage>
</organism>
<dbReference type="InterPro" id="IPR050789">
    <property type="entry name" value="Diverse_Enzym_Activities"/>
</dbReference>
<dbReference type="RefSeq" id="XP_066799473.1">
    <property type="nucleotide sequence ID" value="XM_066950258.1"/>
</dbReference>
<dbReference type="InterPro" id="IPR001466">
    <property type="entry name" value="Beta-lactam-related"/>
</dbReference>
<accession>A0AAW0YDC0</accession>
<comment type="caution">
    <text evidence="2">The sequence shown here is derived from an EMBL/GenBank/DDBJ whole genome shotgun (WGS) entry which is preliminary data.</text>
</comment>
<evidence type="ECO:0000313" key="3">
    <source>
        <dbReference type="Proteomes" id="UP001388673"/>
    </source>
</evidence>
<feature type="domain" description="Beta-lactamase-related" evidence="1">
    <location>
        <begin position="22"/>
        <end position="187"/>
    </location>
</feature>
<keyword evidence="3" id="KW-1185">Reference proteome</keyword>
<protein>
    <recommendedName>
        <fullName evidence="1">Beta-lactamase-related domain-containing protein</fullName>
    </recommendedName>
</protein>
<dbReference type="SUPFAM" id="SSF56601">
    <property type="entry name" value="beta-lactamase/transpeptidase-like"/>
    <property type="match status" value="1"/>
</dbReference>
<dbReference type="Pfam" id="PF00144">
    <property type="entry name" value="Beta-lactamase"/>
    <property type="match status" value="1"/>
</dbReference>
<proteinExistence type="predicted"/>
<name>A0AAW0YDC0_9TREE</name>
<dbReference type="GeneID" id="92184443"/>
<dbReference type="KEGG" id="kne:92184443"/>
<evidence type="ECO:0000259" key="1">
    <source>
        <dbReference type="Pfam" id="PF00144"/>
    </source>
</evidence>
<dbReference type="Proteomes" id="UP001388673">
    <property type="component" value="Unassembled WGS sequence"/>
</dbReference>
<dbReference type="AlphaFoldDB" id="A0AAW0YDC0"/>
<sequence>MTRTPTLAPDGSDRITQILEEAAQELPGCGLAIATVDGLLYEEYKGKRDVLDDASPAVDENTIMWFASTTKLLTSVAVLQLVQNGTISLDTPVSRYLPELSTPLRVFKRLDDDGRPVYDSTHTEITIAMMLNQTAGFGAEFKEKVVAWKSSLPDDAPGKGFVNSSKKSNLVNTPIVEEPGKVYQYGNGCEPTSSDHVESVMPLRWYNEEKQVFEELTTQSPGLTLPRRKMDIEYPVGGGGIYSTCSDYIKLLRHILTIYVSPDRLETPKILSDELVRTLFLPTLPPSAREGLTAMVGEMFDAKEVGELDWSTGLCLYLKEGRRGGWGRHKGSGGWLGAGGTEYWMDPEAKIAVSAAVFGSS</sequence>
<dbReference type="Gene3D" id="3.40.710.10">
    <property type="entry name" value="DD-peptidase/beta-lactamase superfamily"/>
    <property type="match status" value="1"/>
</dbReference>
<reference evidence="2 3" key="1">
    <citation type="journal article" date="2024" name="bioRxiv">
        <title>Comparative genomics of Cryptococcus and Kwoniella reveals pathogenesis evolution and contrasting karyotype dynamics via intercentromeric recombination or chromosome fusion.</title>
        <authorList>
            <person name="Coelho M.A."/>
            <person name="David-Palma M."/>
            <person name="Shea T."/>
            <person name="Bowers K."/>
            <person name="McGinley-Smith S."/>
            <person name="Mohammad A.W."/>
            <person name="Gnirke A."/>
            <person name="Yurkov A.M."/>
            <person name="Nowrousian M."/>
            <person name="Sun S."/>
            <person name="Cuomo C.A."/>
            <person name="Heitman J."/>
        </authorList>
    </citation>
    <scope>NUCLEOTIDE SEQUENCE [LARGE SCALE GENOMIC DNA]</scope>
    <source>
        <strain evidence="2 3">CBS 13917</strain>
    </source>
</reference>
<dbReference type="PANTHER" id="PTHR43283">
    <property type="entry name" value="BETA-LACTAMASE-RELATED"/>
    <property type="match status" value="1"/>
</dbReference>
<evidence type="ECO:0000313" key="2">
    <source>
        <dbReference type="EMBL" id="KAK8843525.1"/>
    </source>
</evidence>
<dbReference type="EMBL" id="JBCAWK010000015">
    <property type="protein sequence ID" value="KAK8843525.1"/>
    <property type="molecule type" value="Genomic_DNA"/>
</dbReference>
<gene>
    <name evidence="2" type="ORF">IAR55_007185</name>
</gene>
<dbReference type="InterPro" id="IPR012338">
    <property type="entry name" value="Beta-lactam/transpept-like"/>
</dbReference>